<dbReference type="SUPFAM" id="SSF141523">
    <property type="entry name" value="L,D-transpeptidase catalytic domain-like"/>
    <property type="match status" value="1"/>
</dbReference>
<evidence type="ECO:0000256" key="2">
    <source>
        <dbReference type="ARBA" id="ARBA00005992"/>
    </source>
</evidence>
<dbReference type="GO" id="GO:0016740">
    <property type="term" value="F:transferase activity"/>
    <property type="evidence" value="ECO:0007669"/>
    <property type="project" value="UniProtKB-KW"/>
</dbReference>
<dbReference type="KEGG" id="mars:A8C75_01570"/>
<organism evidence="9 10">
    <name type="scientific">Marinobacterium aestuarii</name>
    <dbReference type="NCBI Taxonomy" id="1821621"/>
    <lineage>
        <taxon>Bacteria</taxon>
        <taxon>Pseudomonadati</taxon>
        <taxon>Pseudomonadota</taxon>
        <taxon>Gammaproteobacteria</taxon>
        <taxon>Oceanospirillales</taxon>
        <taxon>Oceanospirillaceae</taxon>
        <taxon>Marinobacterium</taxon>
    </lineage>
</organism>
<dbReference type="Pfam" id="PF03734">
    <property type="entry name" value="YkuD"/>
    <property type="match status" value="1"/>
</dbReference>
<feature type="active site" description="Nucleophile" evidence="7">
    <location>
        <position position="151"/>
    </location>
</feature>
<keyword evidence="3" id="KW-0808">Transferase</keyword>
<dbReference type="PANTHER" id="PTHR36699:SF1">
    <property type="entry name" value="L,D-TRANSPEPTIDASE YAFK-RELATED"/>
    <property type="match status" value="1"/>
</dbReference>
<reference evidence="9 10" key="2">
    <citation type="journal article" date="2018" name="Int. J. Syst. Evol. Microbiol.">
        <title>Marinobacterium aestuarii sp. nov., a benzene-degrading marine bacterium isolated from estuary sediment.</title>
        <authorList>
            <person name="Bae S.S."/>
            <person name="Jung J."/>
            <person name="Chung D."/>
            <person name="Baek K."/>
        </authorList>
    </citation>
    <scope>NUCLEOTIDE SEQUENCE [LARGE SCALE GENOMIC DNA]</scope>
    <source>
        <strain evidence="9 10">ST58-10</strain>
    </source>
</reference>
<evidence type="ECO:0000256" key="3">
    <source>
        <dbReference type="ARBA" id="ARBA00022679"/>
    </source>
</evidence>
<evidence type="ECO:0000313" key="9">
    <source>
        <dbReference type="EMBL" id="ANG65055.1"/>
    </source>
</evidence>
<keyword evidence="4 7" id="KW-0133">Cell shape</keyword>
<dbReference type="EMBL" id="CP015839">
    <property type="protein sequence ID" value="ANG65055.1"/>
    <property type="molecule type" value="Genomic_DNA"/>
</dbReference>
<keyword evidence="5 7" id="KW-0573">Peptidoglycan synthesis</keyword>
<accession>A0A1A9F4D9</accession>
<evidence type="ECO:0000256" key="6">
    <source>
        <dbReference type="ARBA" id="ARBA00023316"/>
    </source>
</evidence>
<name>A0A1A9F4D9_9GAMM</name>
<dbReference type="InterPro" id="IPR038063">
    <property type="entry name" value="Transpep_catalytic_dom"/>
</dbReference>
<evidence type="ECO:0000256" key="5">
    <source>
        <dbReference type="ARBA" id="ARBA00022984"/>
    </source>
</evidence>
<dbReference type="GO" id="GO:0004180">
    <property type="term" value="F:carboxypeptidase activity"/>
    <property type="evidence" value="ECO:0007669"/>
    <property type="project" value="UniProtKB-ARBA"/>
</dbReference>
<dbReference type="PROSITE" id="PS52029">
    <property type="entry name" value="LD_TPASE"/>
    <property type="match status" value="1"/>
</dbReference>
<feature type="domain" description="L,D-TPase catalytic" evidence="8">
    <location>
        <begin position="18"/>
        <end position="175"/>
    </location>
</feature>
<dbReference type="AlphaFoldDB" id="A0A1A9F4D9"/>
<sequence length="175" mass="18956">MSAIVLWSCLVGSAAAEVWVQVDTKAQTLQVLDDERVLDRFDRVALGVAGAGLKQRRGDDKTPLGSFRVGWFNSQSRFGLFIGLDYPNRDYAEGALQDGRIDSQTHARIIAALDAGRTPPQDTPLGGQIGIHGLGAGNPDVHGLFNWTNGCVALTDAEMRRLVKWVAAGTRVEIR</sequence>
<dbReference type="InterPro" id="IPR005490">
    <property type="entry name" value="LD_TPept_cat_dom"/>
</dbReference>
<keyword evidence="10" id="KW-1185">Reference proteome</keyword>
<evidence type="ECO:0000259" key="8">
    <source>
        <dbReference type="PROSITE" id="PS52029"/>
    </source>
</evidence>
<feature type="active site" description="Proton donor/acceptor" evidence="7">
    <location>
        <position position="132"/>
    </location>
</feature>
<dbReference type="GO" id="GO:0071555">
    <property type="term" value="P:cell wall organization"/>
    <property type="evidence" value="ECO:0007669"/>
    <property type="project" value="UniProtKB-UniRule"/>
</dbReference>
<evidence type="ECO:0000256" key="7">
    <source>
        <dbReference type="PROSITE-ProRule" id="PRU01373"/>
    </source>
</evidence>
<dbReference type="GO" id="GO:0008360">
    <property type="term" value="P:regulation of cell shape"/>
    <property type="evidence" value="ECO:0007669"/>
    <property type="project" value="UniProtKB-UniRule"/>
</dbReference>
<evidence type="ECO:0000256" key="1">
    <source>
        <dbReference type="ARBA" id="ARBA00004752"/>
    </source>
</evidence>
<dbReference type="PANTHER" id="PTHR36699">
    <property type="entry name" value="LD-TRANSPEPTIDASE"/>
    <property type="match status" value="1"/>
</dbReference>
<dbReference type="Gene3D" id="2.40.440.10">
    <property type="entry name" value="L,D-transpeptidase catalytic domain-like"/>
    <property type="match status" value="1"/>
</dbReference>
<dbReference type="Proteomes" id="UP000078070">
    <property type="component" value="Chromosome"/>
</dbReference>
<dbReference type="CDD" id="cd16913">
    <property type="entry name" value="YkuD_like"/>
    <property type="match status" value="1"/>
</dbReference>
<protein>
    <recommendedName>
        <fullName evidence="8">L,D-TPase catalytic domain-containing protein</fullName>
    </recommendedName>
</protein>
<evidence type="ECO:0000313" key="10">
    <source>
        <dbReference type="Proteomes" id="UP000078070"/>
    </source>
</evidence>
<evidence type="ECO:0000256" key="4">
    <source>
        <dbReference type="ARBA" id="ARBA00022960"/>
    </source>
</evidence>
<dbReference type="STRING" id="1821621.A8C75_01570"/>
<proteinExistence type="inferred from homology"/>
<reference evidence="10" key="1">
    <citation type="submission" date="2016-05" db="EMBL/GenBank/DDBJ databases">
        <authorList>
            <person name="Baek K."/>
            <person name="Yang S.-J."/>
        </authorList>
    </citation>
    <scope>NUCLEOTIDE SEQUENCE [LARGE SCALE GENOMIC DNA]</scope>
    <source>
        <strain evidence="10">ST58-10</strain>
    </source>
</reference>
<comment type="similarity">
    <text evidence="2">Belongs to the YkuD family.</text>
</comment>
<dbReference type="GO" id="GO:0009252">
    <property type="term" value="P:peptidoglycan biosynthetic process"/>
    <property type="evidence" value="ECO:0007669"/>
    <property type="project" value="UniProtKB-UniPathway"/>
</dbReference>
<keyword evidence="6 7" id="KW-0961">Cell wall biogenesis/degradation</keyword>
<gene>
    <name evidence="9" type="ORF">A8C75_01570</name>
</gene>
<dbReference type="UniPathway" id="UPA00219"/>
<comment type="pathway">
    <text evidence="1 7">Cell wall biogenesis; peptidoglycan biosynthesis.</text>
</comment>